<name>A0AAE0K8N3_9PEZI</name>
<protein>
    <submittedName>
        <fullName evidence="2">Uncharacterized protein</fullName>
    </submittedName>
</protein>
<dbReference type="AlphaFoldDB" id="A0AAE0K8N3"/>
<evidence type="ECO:0000256" key="1">
    <source>
        <dbReference type="SAM" id="Phobius"/>
    </source>
</evidence>
<proteinExistence type="predicted"/>
<keyword evidence="1" id="KW-1133">Transmembrane helix</keyword>
<gene>
    <name evidence="2" type="ORF">B0T24DRAFT_325547</name>
</gene>
<keyword evidence="1" id="KW-0812">Transmembrane</keyword>
<keyword evidence="1" id="KW-0472">Membrane</keyword>
<keyword evidence="3" id="KW-1185">Reference proteome</keyword>
<accession>A0AAE0K8N3</accession>
<dbReference type="EMBL" id="JAULSN010000005">
    <property type="protein sequence ID" value="KAK3371582.1"/>
    <property type="molecule type" value="Genomic_DNA"/>
</dbReference>
<comment type="caution">
    <text evidence="2">The sequence shown here is derived from an EMBL/GenBank/DDBJ whole genome shotgun (WGS) entry which is preliminary data.</text>
</comment>
<feature type="transmembrane region" description="Helical" evidence="1">
    <location>
        <begin position="20"/>
        <end position="36"/>
    </location>
</feature>
<evidence type="ECO:0000313" key="3">
    <source>
        <dbReference type="Proteomes" id="UP001287356"/>
    </source>
</evidence>
<reference evidence="2" key="1">
    <citation type="journal article" date="2023" name="Mol. Phylogenet. Evol.">
        <title>Genome-scale phylogeny and comparative genomics of the fungal order Sordariales.</title>
        <authorList>
            <person name="Hensen N."/>
            <person name="Bonometti L."/>
            <person name="Westerberg I."/>
            <person name="Brannstrom I.O."/>
            <person name="Guillou S."/>
            <person name="Cros-Aarteil S."/>
            <person name="Calhoun S."/>
            <person name="Haridas S."/>
            <person name="Kuo A."/>
            <person name="Mondo S."/>
            <person name="Pangilinan J."/>
            <person name="Riley R."/>
            <person name="LaButti K."/>
            <person name="Andreopoulos B."/>
            <person name="Lipzen A."/>
            <person name="Chen C."/>
            <person name="Yan M."/>
            <person name="Daum C."/>
            <person name="Ng V."/>
            <person name="Clum A."/>
            <person name="Steindorff A."/>
            <person name="Ohm R.A."/>
            <person name="Martin F."/>
            <person name="Silar P."/>
            <person name="Natvig D.O."/>
            <person name="Lalanne C."/>
            <person name="Gautier V."/>
            <person name="Ament-Velasquez S.L."/>
            <person name="Kruys A."/>
            <person name="Hutchinson M.I."/>
            <person name="Powell A.J."/>
            <person name="Barry K."/>
            <person name="Miller A.N."/>
            <person name="Grigoriev I.V."/>
            <person name="Debuchy R."/>
            <person name="Gladieux P."/>
            <person name="Hiltunen Thoren M."/>
            <person name="Johannesson H."/>
        </authorList>
    </citation>
    <scope>NUCLEOTIDE SEQUENCE</scope>
    <source>
        <strain evidence="2">CBS 958.72</strain>
    </source>
</reference>
<evidence type="ECO:0000313" key="2">
    <source>
        <dbReference type="EMBL" id="KAK3371582.1"/>
    </source>
</evidence>
<reference evidence="2" key="2">
    <citation type="submission" date="2023-06" db="EMBL/GenBank/DDBJ databases">
        <authorList>
            <consortium name="Lawrence Berkeley National Laboratory"/>
            <person name="Haridas S."/>
            <person name="Hensen N."/>
            <person name="Bonometti L."/>
            <person name="Westerberg I."/>
            <person name="Brannstrom I.O."/>
            <person name="Guillou S."/>
            <person name="Cros-Aarteil S."/>
            <person name="Calhoun S."/>
            <person name="Kuo A."/>
            <person name="Mondo S."/>
            <person name="Pangilinan J."/>
            <person name="Riley R."/>
            <person name="Labutti K."/>
            <person name="Andreopoulos B."/>
            <person name="Lipzen A."/>
            <person name="Chen C."/>
            <person name="Yanf M."/>
            <person name="Daum C."/>
            <person name="Ng V."/>
            <person name="Clum A."/>
            <person name="Steindorff A."/>
            <person name="Ohm R."/>
            <person name="Martin F."/>
            <person name="Silar P."/>
            <person name="Natvig D."/>
            <person name="Lalanne C."/>
            <person name="Gautier V."/>
            <person name="Ament-Velasquez S.L."/>
            <person name="Kruys A."/>
            <person name="Hutchinson M.I."/>
            <person name="Powell A.J."/>
            <person name="Barry K."/>
            <person name="Miller A.N."/>
            <person name="Grigoriev I.V."/>
            <person name="Debuchy R."/>
            <person name="Gladieux P."/>
            <person name="Thoren M.H."/>
            <person name="Johannesson H."/>
        </authorList>
    </citation>
    <scope>NUCLEOTIDE SEQUENCE</scope>
    <source>
        <strain evidence="2">CBS 958.72</strain>
    </source>
</reference>
<feature type="transmembrane region" description="Helical" evidence="1">
    <location>
        <begin position="42"/>
        <end position="61"/>
    </location>
</feature>
<organism evidence="2 3">
    <name type="scientific">Lasiosphaeria ovina</name>
    <dbReference type="NCBI Taxonomy" id="92902"/>
    <lineage>
        <taxon>Eukaryota</taxon>
        <taxon>Fungi</taxon>
        <taxon>Dikarya</taxon>
        <taxon>Ascomycota</taxon>
        <taxon>Pezizomycotina</taxon>
        <taxon>Sordariomycetes</taxon>
        <taxon>Sordariomycetidae</taxon>
        <taxon>Sordariales</taxon>
        <taxon>Lasiosphaeriaceae</taxon>
        <taxon>Lasiosphaeria</taxon>
    </lineage>
</organism>
<dbReference type="Proteomes" id="UP001287356">
    <property type="component" value="Unassembled WGS sequence"/>
</dbReference>
<sequence>MIERPRIELRFPSPGYTCTNIPYCMYVFMLAIQYGLGPCSYLSKGGSAFLSMFLLLLLTPFRTLG</sequence>